<sequence length="208" mass="22150">MSTGNAVAAGACTGPICYAAAAAAALAVGGAVLIAFTLPTPDQPPLPPIVLRCRELLDGIRRAAPRSHHRFQLASDALAEADHAIAVGCLHEPLLHVGVRARRPGPAPPRAQRALDAALQPRLAVAGRLPPLERGDALVKRAEINLDYYHRCIFPCPARLGRATADLREALCVRPDNARARAMLGECLMKKGGYKKKDLAPYLLTQEL</sequence>
<dbReference type="HOGENOM" id="CLU_1322769_0_0_1"/>
<dbReference type="Proteomes" id="UP000026962">
    <property type="component" value="Chromosome 2"/>
</dbReference>
<organism evidence="1">
    <name type="scientific">Oryza punctata</name>
    <name type="common">Red rice</name>
    <dbReference type="NCBI Taxonomy" id="4537"/>
    <lineage>
        <taxon>Eukaryota</taxon>
        <taxon>Viridiplantae</taxon>
        <taxon>Streptophyta</taxon>
        <taxon>Embryophyta</taxon>
        <taxon>Tracheophyta</taxon>
        <taxon>Spermatophyta</taxon>
        <taxon>Magnoliopsida</taxon>
        <taxon>Liliopsida</taxon>
        <taxon>Poales</taxon>
        <taxon>Poaceae</taxon>
        <taxon>BOP clade</taxon>
        <taxon>Oryzoideae</taxon>
        <taxon>Oryzeae</taxon>
        <taxon>Oryzinae</taxon>
        <taxon>Oryza</taxon>
    </lineage>
</organism>
<accession>A0A0E0JX28</accession>
<proteinExistence type="predicted"/>
<reference evidence="1" key="1">
    <citation type="submission" date="2015-04" db="UniProtKB">
        <authorList>
            <consortium name="EnsemblPlants"/>
        </authorList>
    </citation>
    <scope>IDENTIFICATION</scope>
</reference>
<keyword evidence="2" id="KW-1185">Reference proteome</keyword>
<name>A0A0E0JX28_ORYPU</name>
<evidence type="ECO:0000313" key="1">
    <source>
        <dbReference type="EnsemblPlants" id="OPUNC02G07120.1"/>
    </source>
</evidence>
<protein>
    <submittedName>
        <fullName evidence="1">Uncharacterized protein</fullName>
    </submittedName>
</protein>
<dbReference type="Gramene" id="OPUNC02G07120.1">
    <property type="protein sequence ID" value="OPUNC02G07120.1"/>
    <property type="gene ID" value="OPUNC02G07120"/>
</dbReference>
<dbReference type="EnsemblPlants" id="OPUNC02G07120.1">
    <property type="protein sequence ID" value="OPUNC02G07120.1"/>
    <property type="gene ID" value="OPUNC02G07120"/>
</dbReference>
<reference evidence="1" key="2">
    <citation type="submission" date="2018-05" db="EMBL/GenBank/DDBJ databases">
        <title>OpunRS2 (Oryza punctata Reference Sequence Version 2).</title>
        <authorList>
            <person name="Zhang J."/>
            <person name="Kudrna D."/>
            <person name="Lee S."/>
            <person name="Talag J."/>
            <person name="Welchert J."/>
            <person name="Wing R.A."/>
        </authorList>
    </citation>
    <scope>NUCLEOTIDE SEQUENCE [LARGE SCALE GENOMIC DNA]</scope>
</reference>
<dbReference type="AlphaFoldDB" id="A0A0E0JX28"/>
<evidence type="ECO:0000313" key="2">
    <source>
        <dbReference type="Proteomes" id="UP000026962"/>
    </source>
</evidence>
<dbReference type="OMA" id="RRIWLGH"/>